<feature type="non-terminal residue" evidence="5">
    <location>
        <position position="170"/>
    </location>
</feature>
<dbReference type="InterPro" id="IPR050958">
    <property type="entry name" value="Cell_Adh-Cytoskel_Orgn"/>
</dbReference>
<evidence type="ECO:0000256" key="1">
    <source>
        <dbReference type="ARBA" id="ARBA00022729"/>
    </source>
</evidence>
<dbReference type="FunFam" id="2.60.40.10:FF:000032">
    <property type="entry name" value="palladin isoform X1"/>
    <property type="match status" value="1"/>
</dbReference>
<dbReference type="InterPro" id="IPR013783">
    <property type="entry name" value="Ig-like_fold"/>
</dbReference>
<dbReference type="PROSITE" id="PS50835">
    <property type="entry name" value="IG_LIKE"/>
    <property type="match status" value="1"/>
</dbReference>
<dbReference type="InterPro" id="IPR003599">
    <property type="entry name" value="Ig_sub"/>
</dbReference>
<dbReference type="InterPro" id="IPR013098">
    <property type="entry name" value="Ig_I-set"/>
</dbReference>
<dbReference type="InterPro" id="IPR007110">
    <property type="entry name" value="Ig-like_dom"/>
</dbReference>
<dbReference type="InterPro" id="IPR036179">
    <property type="entry name" value="Ig-like_dom_sf"/>
</dbReference>
<dbReference type="AlphaFoldDB" id="A0A564YX56"/>
<proteinExistence type="predicted"/>
<feature type="domain" description="Ig-like" evidence="4">
    <location>
        <begin position="9"/>
        <end position="99"/>
    </location>
</feature>
<dbReference type="SUPFAM" id="SSF48726">
    <property type="entry name" value="Immunoglobulin"/>
    <property type="match status" value="1"/>
</dbReference>
<organism evidence="5 6">
    <name type="scientific">Hymenolepis diminuta</name>
    <name type="common">Rat tapeworm</name>
    <dbReference type="NCBI Taxonomy" id="6216"/>
    <lineage>
        <taxon>Eukaryota</taxon>
        <taxon>Metazoa</taxon>
        <taxon>Spiralia</taxon>
        <taxon>Lophotrochozoa</taxon>
        <taxon>Platyhelminthes</taxon>
        <taxon>Cestoda</taxon>
        <taxon>Eucestoda</taxon>
        <taxon>Cyclophyllidea</taxon>
        <taxon>Hymenolepididae</taxon>
        <taxon>Hymenolepis</taxon>
    </lineage>
</organism>
<dbReference type="GO" id="GO:0005886">
    <property type="term" value="C:plasma membrane"/>
    <property type="evidence" value="ECO:0007669"/>
    <property type="project" value="TreeGrafter"/>
</dbReference>
<dbReference type="PANTHER" id="PTHR45080">
    <property type="entry name" value="CONTACTIN 5"/>
    <property type="match status" value="1"/>
</dbReference>
<dbReference type="InterPro" id="IPR003598">
    <property type="entry name" value="Ig_sub2"/>
</dbReference>
<sequence length="170" mass="18355">MATGVGIAPKFLEQTKIRKVGKAVEFECVLEAQPIGDIKWLKGGVVINPGGRYTINVVSNGSKHVLTLNIADVNPSDGGDYQVKSKNPNGEASANIKLNLGQSKQPKAPQFPEKPVIRKDAATGEIVLYCKLEGSPKPDLTYFLNDKPISPQPGKLTFVYKESGPDVYDC</sequence>
<dbReference type="SMART" id="SM00409">
    <property type="entry name" value="IG"/>
    <property type="match status" value="1"/>
</dbReference>
<reference evidence="5 6" key="1">
    <citation type="submission" date="2019-07" db="EMBL/GenBank/DDBJ databases">
        <authorList>
            <person name="Jastrzebski P J."/>
            <person name="Paukszto L."/>
            <person name="Jastrzebski P J."/>
        </authorList>
    </citation>
    <scope>NUCLEOTIDE SEQUENCE [LARGE SCALE GENOMIC DNA]</scope>
    <source>
        <strain evidence="5 6">WMS-il1</strain>
    </source>
</reference>
<evidence type="ECO:0000313" key="5">
    <source>
        <dbReference type="EMBL" id="VUZ51815.1"/>
    </source>
</evidence>
<keyword evidence="1" id="KW-0732">Signal</keyword>
<evidence type="ECO:0000256" key="3">
    <source>
        <dbReference type="ARBA" id="ARBA00023319"/>
    </source>
</evidence>
<keyword evidence="6" id="KW-1185">Reference proteome</keyword>
<evidence type="ECO:0000313" key="6">
    <source>
        <dbReference type="Proteomes" id="UP000321570"/>
    </source>
</evidence>
<keyword evidence="3" id="KW-0393">Immunoglobulin domain</keyword>
<evidence type="ECO:0000256" key="2">
    <source>
        <dbReference type="ARBA" id="ARBA00023157"/>
    </source>
</evidence>
<dbReference type="GO" id="GO:0007156">
    <property type="term" value="P:homophilic cell adhesion via plasma membrane adhesion molecules"/>
    <property type="evidence" value="ECO:0007669"/>
    <property type="project" value="TreeGrafter"/>
</dbReference>
<dbReference type="Gene3D" id="2.60.40.10">
    <property type="entry name" value="Immunoglobulins"/>
    <property type="match status" value="2"/>
</dbReference>
<dbReference type="Pfam" id="PF07679">
    <property type="entry name" value="I-set"/>
    <property type="match status" value="1"/>
</dbReference>
<keyword evidence="2" id="KW-1015">Disulfide bond</keyword>
<dbReference type="Proteomes" id="UP000321570">
    <property type="component" value="Unassembled WGS sequence"/>
</dbReference>
<dbReference type="EMBL" id="CABIJS010000444">
    <property type="protein sequence ID" value="VUZ51815.1"/>
    <property type="molecule type" value="Genomic_DNA"/>
</dbReference>
<evidence type="ECO:0000259" key="4">
    <source>
        <dbReference type="PROSITE" id="PS50835"/>
    </source>
</evidence>
<accession>A0A564YX56</accession>
<dbReference type="PANTHER" id="PTHR45080:SF8">
    <property type="entry name" value="IG-LIKE DOMAIN-CONTAINING PROTEIN"/>
    <property type="match status" value="1"/>
</dbReference>
<protein>
    <recommendedName>
        <fullName evidence="4">Ig-like domain-containing protein</fullName>
    </recommendedName>
</protein>
<name>A0A564YX56_HYMDI</name>
<dbReference type="SMART" id="SM00408">
    <property type="entry name" value="IGc2"/>
    <property type="match status" value="1"/>
</dbReference>
<gene>
    <name evidence="5" type="ORF">WMSIL1_LOCUS10398</name>
</gene>